<keyword evidence="2" id="KW-0808">Transferase</keyword>
<dbReference type="InterPro" id="IPR011053">
    <property type="entry name" value="Single_hybrid_motif"/>
</dbReference>
<evidence type="ECO:0000256" key="4">
    <source>
        <dbReference type="ARBA" id="ARBA00023315"/>
    </source>
</evidence>
<dbReference type="GO" id="GO:0031405">
    <property type="term" value="F:lipoic acid binding"/>
    <property type="evidence" value="ECO:0007669"/>
    <property type="project" value="TreeGrafter"/>
</dbReference>
<name>A0A382IPK6_9ZZZZ</name>
<gene>
    <name evidence="6" type="ORF">METZ01_LOCUS254578</name>
</gene>
<dbReference type="InterPro" id="IPR003016">
    <property type="entry name" value="2-oxoA_DH_lipoyl-BS"/>
</dbReference>
<accession>A0A382IPK6</accession>
<dbReference type="Gene3D" id="2.40.50.100">
    <property type="match status" value="1"/>
</dbReference>
<organism evidence="6">
    <name type="scientific">marine metagenome</name>
    <dbReference type="NCBI Taxonomy" id="408172"/>
    <lineage>
        <taxon>unclassified sequences</taxon>
        <taxon>metagenomes</taxon>
        <taxon>ecological metagenomes</taxon>
    </lineage>
</organism>
<protein>
    <recommendedName>
        <fullName evidence="5">Lipoyl-binding domain-containing protein</fullName>
    </recommendedName>
</protein>
<dbReference type="PROSITE" id="PS00189">
    <property type="entry name" value="LIPOYL"/>
    <property type="match status" value="1"/>
</dbReference>
<dbReference type="GO" id="GO:0005737">
    <property type="term" value="C:cytoplasm"/>
    <property type="evidence" value="ECO:0007669"/>
    <property type="project" value="TreeGrafter"/>
</dbReference>
<dbReference type="AlphaFoldDB" id="A0A382IPK6"/>
<feature type="non-terminal residue" evidence="6">
    <location>
        <position position="83"/>
    </location>
</feature>
<dbReference type="PANTHER" id="PTHR43178">
    <property type="entry name" value="DIHYDROLIPOAMIDE ACETYLTRANSFERASE COMPONENT OF PYRUVATE DEHYDROGENASE COMPLEX"/>
    <property type="match status" value="1"/>
</dbReference>
<dbReference type="GO" id="GO:0006086">
    <property type="term" value="P:pyruvate decarboxylation to acetyl-CoA"/>
    <property type="evidence" value="ECO:0007669"/>
    <property type="project" value="TreeGrafter"/>
</dbReference>
<feature type="domain" description="Lipoyl-binding" evidence="5">
    <location>
        <begin position="4"/>
        <end position="78"/>
    </location>
</feature>
<dbReference type="Pfam" id="PF00364">
    <property type="entry name" value="Biotin_lipoyl"/>
    <property type="match status" value="1"/>
</dbReference>
<sequence>MSTTKNVNLPDIGDFDSVDVIEILVKIGDLVKENDSIITLETDKATMEIPAPFSGKITNLAMKVGDKVSHGDLILTVESDSEP</sequence>
<evidence type="ECO:0000256" key="1">
    <source>
        <dbReference type="ARBA" id="ARBA00001938"/>
    </source>
</evidence>
<dbReference type="InterPro" id="IPR000089">
    <property type="entry name" value="Biotin_lipoyl"/>
</dbReference>
<dbReference type="PANTHER" id="PTHR43178:SF2">
    <property type="entry name" value="DIHYDROLIPOYLLYSINE-RESIDUE ACETYLTRANSFERASE COMPONENT OF PYRUVATE DEHYDROGENASE COMPLEX"/>
    <property type="match status" value="1"/>
</dbReference>
<dbReference type="SUPFAM" id="SSF51230">
    <property type="entry name" value="Single hybrid motif"/>
    <property type="match status" value="1"/>
</dbReference>
<evidence type="ECO:0000256" key="2">
    <source>
        <dbReference type="ARBA" id="ARBA00022679"/>
    </source>
</evidence>
<evidence type="ECO:0000259" key="5">
    <source>
        <dbReference type="PROSITE" id="PS50968"/>
    </source>
</evidence>
<evidence type="ECO:0000256" key="3">
    <source>
        <dbReference type="ARBA" id="ARBA00022823"/>
    </source>
</evidence>
<proteinExistence type="predicted"/>
<dbReference type="CDD" id="cd06849">
    <property type="entry name" value="lipoyl_domain"/>
    <property type="match status" value="1"/>
</dbReference>
<dbReference type="InterPro" id="IPR050743">
    <property type="entry name" value="2-oxoacid_DH_E2_comp"/>
</dbReference>
<reference evidence="6" key="1">
    <citation type="submission" date="2018-05" db="EMBL/GenBank/DDBJ databases">
        <authorList>
            <person name="Lanie J.A."/>
            <person name="Ng W.-L."/>
            <person name="Kazmierczak K.M."/>
            <person name="Andrzejewski T.M."/>
            <person name="Davidsen T.M."/>
            <person name="Wayne K.J."/>
            <person name="Tettelin H."/>
            <person name="Glass J.I."/>
            <person name="Rusch D."/>
            <person name="Podicherti R."/>
            <person name="Tsui H.-C.T."/>
            <person name="Winkler M.E."/>
        </authorList>
    </citation>
    <scope>NUCLEOTIDE SEQUENCE</scope>
</reference>
<dbReference type="PROSITE" id="PS50968">
    <property type="entry name" value="BIOTINYL_LIPOYL"/>
    <property type="match status" value="1"/>
</dbReference>
<keyword evidence="3" id="KW-0450">Lipoyl</keyword>
<dbReference type="EMBL" id="UINC01068823">
    <property type="protein sequence ID" value="SVC01724.1"/>
    <property type="molecule type" value="Genomic_DNA"/>
</dbReference>
<comment type="cofactor">
    <cofactor evidence="1">
        <name>(R)-lipoate</name>
        <dbReference type="ChEBI" id="CHEBI:83088"/>
    </cofactor>
</comment>
<evidence type="ECO:0000313" key="6">
    <source>
        <dbReference type="EMBL" id="SVC01724.1"/>
    </source>
</evidence>
<keyword evidence="4" id="KW-0012">Acyltransferase</keyword>
<dbReference type="GO" id="GO:0016407">
    <property type="term" value="F:acetyltransferase activity"/>
    <property type="evidence" value="ECO:0007669"/>
    <property type="project" value="TreeGrafter"/>
</dbReference>
<dbReference type="FunFam" id="2.40.50.100:FF:000009">
    <property type="entry name" value="Acetyltransferase component of pyruvate dehydrogenase complex"/>
    <property type="match status" value="1"/>
</dbReference>